<dbReference type="InterPro" id="IPR047283">
    <property type="entry name" value="FXYD4"/>
</dbReference>
<dbReference type="GO" id="GO:0071805">
    <property type="term" value="P:potassium ion transmembrane transport"/>
    <property type="evidence" value="ECO:0007669"/>
    <property type="project" value="InterPro"/>
</dbReference>
<evidence type="ECO:0000256" key="7">
    <source>
        <dbReference type="RuleBase" id="RU364131"/>
    </source>
</evidence>
<dbReference type="GO" id="GO:0016020">
    <property type="term" value="C:membrane"/>
    <property type="evidence" value="ECO:0007669"/>
    <property type="project" value="UniProtKB-SubCell"/>
</dbReference>
<proteinExistence type="inferred from homology"/>
<evidence type="ECO:0000256" key="2">
    <source>
        <dbReference type="ARBA" id="ARBA00005948"/>
    </source>
</evidence>
<dbReference type="CDD" id="cd20322">
    <property type="entry name" value="FXYD4"/>
    <property type="match status" value="1"/>
</dbReference>
<evidence type="ECO:0000256" key="6">
    <source>
        <dbReference type="ARBA" id="ARBA00023136"/>
    </source>
</evidence>
<dbReference type="FunCoup" id="A0A7E6DUW4">
    <property type="interactions" value="9"/>
</dbReference>
<keyword evidence="3 7" id="KW-0813">Transport</keyword>
<gene>
    <name evidence="9" type="primary">FXYD4</name>
</gene>
<keyword evidence="5 7" id="KW-0406">Ion transport</keyword>
<evidence type="ECO:0000313" key="8">
    <source>
        <dbReference type="Proteomes" id="UP000504628"/>
    </source>
</evidence>
<accession>A0A7E6DUW4</accession>
<feature type="chain" id="PRO_5029032153" description="FXYD domain-containing ion transport regulator" evidence="7">
    <location>
        <begin position="21"/>
        <end position="120"/>
    </location>
</feature>
<dbReference type="PANTHER" id="PTHR14132:SF10">
    <property type="entry name" value="FXYD DOMAIN-CONTAINING ION TRANSPORT REGULATOR 4"/>
    <property type="match status" value="1"/>
</dbReference>
<dbReference type="GO" id="GO:0043269">
    <property type="term" value="P:regulation of monoatomic ion transport"/>
    <property type="evidence" value="ECO:0007669"/>
    <property type="project" value="InterPro"/>
</dbReference>
<name>A0A7E6DUW4_9CHIR</name>
<comment type="similarity">
    <text evidence="2 7">Belongs to the FXYD family.</text>
</comment>
<dbReference type="Gene3D" id="1.20.5.780">
    <property type="entry name" value="Single helix bin"/>
    <property type="match status" value="1"/>
</dbReference>
<dbReference type="AlphaFoldDB" id="A0A7E6DUW4"/>
<dbReference type="CTD" id="53828"/>
<evidence type="ECO:0000313" key="9">
    <source>
        <dbReference type="RefSeq" id="XP_035882565.1"/>
    </source>
</evidence>
<dbReference type="GO" id="GO:0017080">
    <property type="term" value="F:sodium channel regulator activity"/>
    <property type="evidence" value="ECO:0007669"/>
    <property type="project" value="TreeGrafter"/>
</dbReference>
<dbReference type="PANTHER" id="PTHR14132">
    <property type="entry name" value="SODIUM/POTASSIUM-TRANSPORTING ATPASE SUBUNIT GAMMA"/>
    <property type="match status" value="1"/>
</dbReference>
<dbReference type="GeneID" id="114495956"/>
<keyword evidence="8" id="KW-1185">Reference proteome</keyword>
<dbReference type="OrthoDB" id="8895254at2759"/>
<dbReference type="Pfam" id="PF02038">
    <property type="entry name" value="ATP1G1_PLM_MAT8"/>
    <property type="match status" value="1"/>
</dbReference>
<dbReference type="Proteomes" id="UP000504628">
    <property type="component" value="Chromosome 5"/>
</dbReference>
<protein>
    <recommendedName>
        <fullName evidence="7">FXYD domain-containing ion transport regulator</fullName>
    </recommendedName>
</protein>
<organism evidence="8 9">
    <name type="scientific">Phyllostomus discolor</name>
    <name type="common">pale spear-nosed bat</name>
    <dbReference type="NCBI Taxonomy" id="89673"/>
    <lineage>
        <taxon>Eukaryota</taxon>
        <taxon>Metazoa</taxon>
        <taxon>Chordata</taxon>
        <taxon>Craniata</taxon>
        <taxon>Vertebrata</taxon>
        <taxon>Euteleostomi</taxon>
        <taxon>Mammalia</taxon>
        <taxon>Eutheria</taxon>
        <taxon>Laurasiatheria</taxon>
        <taxon>Chiroptera</taxon>
        <taxon>Yangochiroptera</taxon>
        <taxon>Phyllostomidae</taxon>
        <taxon>Phyllostominae</taxon>
        <taxon>Phyllostomus</taxon>
    </lineage>
</organism>
<evidence type="ECO:0000256" key="5">
    <source>
        <dbReference type="ARBA" id="ARBA00023065"/>
    </source>
</evidence>
<dbReference type="RefSeq" id="XP_035882565.1">
    <property type="nucleotide sequence ID" value="XM_036026672.1"/>
</dbReference>
<dbReference type="InterPro" id="IPR000272">
    <property type="entry name" value="Ion-transport_regulator_FXYD"/>
</dbReference>
<keyword evidence="6 7" id="KW-0472">Membrane</keyword>
<keyword evidence="4 7" id="KW-0812">Transmembrane</keyword>
<sequence>MERVTWGLLFALAGMPAFEANDLVDKYSPFYYDWEGLQLGGTICAGLLCIVGFLFILSGKCKCKNNQKQRLCQYLLSSGPALWHSQCQLPCCSLPTWRPFYGLTLSLPSDQEAAQSLFLN</sequence>
<comment type="subcellular location">
    <subcellularLocation>
        <location evidence="1">Membrane</location>
        <topology evidence="1">Single-pass membrane protein</topology>
    </subcellularLocation>
</comment>
<evidence type="ECO:0000256" key="4">
    <source>
        <dbReference type="ARBA" id="ARBA00022692"/>
    </source>
</evidence>
<evidence type="ECO:0000256" key="3">
    <source>
        <dbReference type="ARBA" id="ARBA00022448"/>
    </source>
</evidence>
<reference evidence="9" key="1">
    <citation type="submission" date="2025-08" db="UniProtKB">
        <authorList>
            <consortium name="RefSeq"/>
        </authorList>
    </citation>
    <scope>IDENTIFICATION</scope>
    <source>
        <tissue evidence="9">Muscle</tissue>
    </source>
</reference>
<evidence type="ECO:0000256" key="1">
    <source>
        <dbReference type="ARBA" id="ARBA00004167"/>
    </source>
</evidence>
<dbReference type="InParanoid" id="A0A7E6DUW4"/>
<keyword evidence="7" id="KW-1133">Transmembrane helix</keyword>
<keyword evidence="7" id="KW-0732">Signal</keyword>
<feature type="transmembrane region" description="Helical" evidence="7">
    <location>
        <begin position="36"/>
        <end position="57"/>
    </location>
</feature>
<feature type="signal peptide" evidence="7">
    <location>
        <begin position="1"/>
        <end position="20"/>
    </location>
</feature>